<dbReference type="AlphaFoldDB" id="A0A4Y7SK33"/>
<feature type="non-terminal residue" evidence="2">
    <location>
        <position position="1"/>
    </location>
</feature>
<dbReference type="OrthoDB" id="244495at2759"/>
<dbReference type="GO" id="GO:0005634">
    <property type="term" value="C:nucleus"/>
    <property type="evidence" value="ECO:0007669"/>
    <property type="project" value="TreeGrafter"/>
</dbReference>
<dbReference type="CDD" id="cd20557">
    <property type="entry name" value="CYCLIN_ScPCL1-like"/>
    <property type="match status" value="1"/>
</dbReference>
<dbReference type="Gene3D" id="1.10.472.10">
    <property type="entry name" value="Cyclin-like"/>
    <property type="match status" value="1"/>
</dbReference>
<dbReference type="PANTHER" id="PTHR15615:SF108">
    <property type="entry name" value="PROTEIN CNPPD1"/>
    <property type="match status" value="1"/>
</dbReference>
<dbReference type="STRING" id="71717.A0A4Y7SK33"/>
<sequence>PFYSHETMARMCARFLTHLFACPADPPSATSRPRTKLPHFIAYALHRTKLHPSVTFAALMLLQCLKTRFPDRKSLSGHRLFISALMIASKAIYDVTYSNKSWGIVARGMFLLKDINRMEREMCDYLEWALTFDSPILLKFEELVTKDFSQDREFYPNY</sequence>
<name>A0A4Y7SK33_COPMI</name>
<dbReference type="GO" id="GO:0000307">
    <property type="term" value="C:cyclin-dependent protein kinase holoenzyme complex"/>
    <property type="evidence" value="ECO:0007669"/>
    <property type="project" value="TreeGrafter"/>
</dbReference>
<dbReference type="InterPro" id="IPR006671">
    <property type="entry name" value="Cyclin_N"/>
</dbReference>
<dbReference type="SUPFAM" id="SSF47954">
    <property type="entry name" value="Cyclin-like"/>
    <property type="match status" value="1"/>
</dbReference>
<dbReference type="Pfam" id="PF00134">
    <property type="entry name" value="Cyclin_N"/>
    <property type="match status" value="1"/>
</dbReference>
<evidence type="ECO:0000313" key="3">
    <source>
        <dbReference type="Proteomes" id="UP000298030"/>
    </source>
</evidence>
<comment type="caution">
    <text evidence="2">The sequence shown here is derived from an EMBL/GenBank/DDBJ whole genome shotgun (WGS) entry which is preliminary data.</text>
</comment>
<dbReference type="EMBL" id="QPFP01000097">
    <property type="protein sequence ID" value="TEB22122.1"/>
    <property type="molecule type" value="Genomic_DNA"/>
</dbReference>
<keyword evidence="3" id="KW-1185">Reference proteome</keyword>
<proteinExistence type="predicted"/>
<feature type="non-terminal residue" evidence="2">
    <location>
        <position position="158"/>
    </location>
</feature>
<accession>A0A4Y7SK33</accession>
<gene>
    <name evidence="2" type="ORF">FA13DRAFT_1612688</name>
</gene>
<dbReference type="GO" id="GO:0016538">
    <property type="term" value="F:cyclin-dependent protein serine/threonine kinase regulator activity"/>
    <property type="evidence" value="ECO:0007669"/>
    <property type="project" value="TreeGrafter"/>
</dbReference>
<dbReference type="InterPro" id="IPR013922">
    <property type="entry name" value="Cyclin_PHO80-like"/>
</dbReference>
<reference evidence="2 3" key="1">
    <citation type="journal article" date="2019" name="Nat. Ecol. Evol.">
        <title>Megaphylogeny resolves global patterns of mushroom evolution.</title>
        <authorList>
            <person name="Varga T."/>
            <person name="Krizsan K."/>
            <person name="Foldi C."/>
            <person name="Dima B."/>
            <person name="Sanchez-Garcia M."/>
            <person name="Sanchez-Ramirez S."/>
            <person name="Szollosi G.J."/>
            <person name="Szarkandi J.G."/>
            <person name="Papp V."/>
            <person name="Albert L."/>
            <person name="Andreopoulos W."/>
            <person name="Angelini C."/>
            <person name="Antonin V."/>
            <person name="Barry K.W."/>
            <person name="Bougher N.L."/>
            <person name="Buchanan P."/>
            <person name="Buyck B."/>
            <person name="Bense V."/>
            <person name="Catcheside P."/>
            <person name="Chovatia M."/>
            <person name="Cooper J."/>
            <person name="Damon W."/>
            <person name="Desjardin D."/>
            <person name="Finy P."/>
            <person name="Geml J."/>
            <person name="Haridas S."/>
            <person name="Hughes K."/>
            <person name="Justo A."/>
            <person name="Karasinski D."/>
            <person name="Kautmanova I."/>
            <person name="Kiss B."/>
            <person name="Kocsube S."/>
            <person name="Kotiranta H."/>
            <person name="LaButti K.M."/>
            <person name="Lechner B.E."/>
            <person name="Liimatainen K."/>
            <person name="Lipzen A."/>
            <person name="Lukacs Z."/>
            <person name="Mihaltcheva S."/>
            <person name="Morgado L.N."/>
            <person name="Niskanen T."/>
            <person name="Noordeloos M.E."/>
            <person name="Ohm R.A."/>
            <person name="Ortiz-Santana B."/>
            <person name="Ovrebo C."/>
            <person name="Racz N."/>
            <person name="Riley R."/>
            <person name="Savchenko A."/>
            <person name="Shiryaev A."/>
            <person name="Soop K."/>
            <person name="Spirin V."/>
            <person name="Szebenyi C."/>
            <person name="Tomsovsky M."/>
            <person name="Tulloss R.E."/>
            <person name="Uehling J."/>
            <person name="Grigoriev I.V."/>
            <person name="Vagvolgyi C."/>
            <person name="Papp T."/>
            <person name="Martin F.M."/>
            <person name="Miettinen O."/>
            <person name="Hibbett D.S."/>
            <person name="Nagy L.G."/>
        </authorList>
    </citation>
    <scope>NUCLEOTIDE SEQUENCE [LARGE SCALE GENOMIC DNA]</scope>
    <source>
        <strain evidence="2 3">FP101781</strain>
    </source>
</reference>
<dbReference type="InterPro" id="IPR036915">
    <property type="entry name" value="Cyclin-like_sf"/>
</dbReference>
<dbReference type="PANTHER" id="PTHR15615">
    <property type="match status" value="1"/>
</dbReference>
<dbReference type="Proteomes" id="UP000298030">
    <property type="component" value="Unassembled WGS sequence"/>
</dbReference>
<feature type="domain" description="Cyclin N-terminal" evidence="1">
    <location>
        <begin position="27"/>
        <end position="130"/>
    </location>
</feature>
<organism evidence="2 3">
    <name type="scientific">Coprinellus micaceus</name>
    <name type="common">Glistening ink-cap mushroom</name>
    <name type="synonym">Coprinus micaceus</name>
    <dbReference type="NCBI Taxonomy" id="71717"/>
    <lineage>
        <taxon>Eukaryota</taxon>
        <taxon>Fungi</taxon>
        <taxon>Dikarya</taxon>
        <taxon>Basidiomycota</taxon>
        <taxon>Agaricomycotina</taxon>
        <taxon>Agaricomycetes</taxon>
        <taxon>Agaricomycetidae</taxon>
        <taxon>Agaricales</taxon>
        <taxon>Agaricineae</taxon>
        <taxon>Psathyrellaceae</taxon>
        <taxon>Coprinellus</taxon>
    </lineage>
</organism>
<protein>
    <recommendedName>
        <fullName evidence="1">Cyclin N-terminal domain-containing protein</fullName>
    </recommendedName>
</protein>
<evidence type="ECO:0000259" key="1">
    <source>
        <dbReference type="Pfam" id="PF00134"/>
    </source>
</evidence>
<dbReference type="GO" id="GO:0019901">
    <property type="term" value="F:protein kinase binding"/>
    <property type="evidence" value="ECO:0007669"/>
    <property type="project" value="InterPro"/>
</dbReference>
<evidence type="ECO:0000313" key="2">
    <source>
        <dbReference type="EMBL" id="TEB22122.1"/>
    </source>
</evidence>